<feature type="compositionally biased region" description="Polar residues" evidence="2">
    <location>
        <begin position="711"/>
        <end position="722"/>
    </location>
</feature>
<organism evidence="3">
    <name type="scientific">Toxoplasma gondii (strain ATCC 50861 / VEG)</name>
    <dbReference type="NCBI Taxonomy" id="432359"/>
    <lineage>
        <taxon>Eukaryota</taxon>
        <taxon>Sar</taxon>
        <taxon>Alveolata</taxon>
        <taxon>Apicomplexa</taxon>
        <taxon>Conoidasida</taxon>
        <taxon>Coccidia</taxon>
        <taxon>Eucoccidiorida</taxon>
        <taxon>Eimeriorina</taxon>
        <taxon>Sarcocystidae</taxon>
        <taxon>Toxoplasma</taxon>
    </lineage>
</organism>
<keyword evidence="1" id="KW-0175">Coiled coil</keyword>
<feature type="compositionally biased region" description="Basic and acidic residues" evidence="2">
    <location>
        <begin position="921"/>
        <end position="932"/>
    </location>
</feature>
<feature type="compositionally biased region" description="Polar residues" evidence="2">
    <location>
        <begin position="882"/>
        <end position="893"/>
    </location>
</feature>
<feature type="compositionally biased region" description="Acidic residues" evidence="2">
    <location>
        <begin position="687"/>
        <end position="697"/>
    </location>
</feature>
<feature type="compositionally biased region" description="Low complexity" evidence="2">
    <location>
        <begin position="248"/>
        <end position="260"/>
    </location>
</feature>
<evidence type="ECO:0000256" key="1">
    <source>
        <dbReference type="SAM" id="Coils"/>
    </source>
</evidence>
<sequence length="1196" mass="129097">MQTNYAVPYSRQMPGSLPVSGRVCNGKGNRMLGRMEASATIPAVRSRSVKPPYAERSLSTVSHCHHSHSPPSCMHRNPLPCGALQKKDRNDLLVEVLDRISLLLAKVNGPDGGCSNDAGYAQTPSGETPVQERKARCPSCGSNPSQTVTCATPSVKARVVLDVSQNSACASLTSDEKLHMQQRKGGASDQRPSETNGLAQPPGDFASAPQSSEARGSSLRSLQMIRIRPKTCPSCTVEATERGRQIATHSESSTTGSSPSYLCQQPISSRLPPQCFTPHDHSRVSRLEVGLHKALVQALQVVQAEAEHTKRLLDDCREQLAAREDALNRKVLCQAAAANHRKASPCCAQKVTCHDSATLRRATLIGNRARQQATLLQLATRQLEEEIKTLKKRMATLSTRLTHQNTVIADRETQLKKAEKQLNRERQVSSRLRRFYMQTSHRNKHLVSENNALEETLLDLELKLCRPQTLWALAQRGPRSPGCMSSLIHRQRGSEREPTAVDALAQALLKEKEKTQRMQANLDEQTERLLMDIARRSHTQCPISQQRRGRDASLRSGLGVEEDVSDFRVCRHGRPWQSACVESTSKRVSHSTDSACPSARSDGGDKHRRKSCLKRAVADLCQKDSEKMIQPLEEQHICNSFRSSCNSKPSRRSLSCDRNIRSCVNPLESTADLSQPRFRGSTGCGTDDGEPDPESADGEFCLSGRGLASPSKRTSSGSSEVQMSIRTPRNVIHACATVTPANTSAVPVNECCEEEELSEADFQKSCGPPSAQSACVSDSEPCCRLRPTGSCCSRTRSPLADLSGNNGELSLDDERPCCALPVKELGPVCSSLTSISSSDDSACPCPTLLYERGTHEPRLASSGDACRPLSVQVPPQQPSAAGNTSRLLQTSRPLSPAARTPSPIFRANSSQGQRLQISSPEAERLGGKRQEGDSGTGLRAPQQCTMHCSQNSMWSNSRQDSLSPSWRTHPSTLGHRTTGSPHCCPRPSNPLPFPSRIGAPLQSSAIVSSCSTLGSSLPSVDSSSIERDPGGTDQPSVSNSSISCVGSCCCCHHTHEHRCCGVRPGPCRPGFCEPSGCHAAVSSLAANRLDRPCRGAPRHNSSCCCCTLPRTNGGPVLGSTSWGSQNSSGQASLSSEPSSSLCGNDTAAQLMSCACPDLLSCPVPSQRCNRKERNALEGCVSWALPPQVQLSFESET</sequence>
<name>A0A0F7V7I3_TOXGV</name>
<evidence type="ECO:0000256" key="2">
    <source>
        <dbReference type="SAM" id="MobiDB-lite"/>
    </source>
</evidence>
<reference evidence="3" key="1">
    <citation type="journal article" date="2015" name="PLoS ONE">
        <title>Comprehensive Evaluation of Toxoplasma gondii VEG and Neospora caninum LIV Genomes with Tachyzoite Stage Transcriptome and Proteome Defines Novel Transcript Features.</title>
        <authorList>
            <person name="Ramaprasad A."/>
            <person name="Mourier T."/>
            <person name="Naeem R."/>
            <person name="Malas T.B."/>
            <person name="Moussa E."/>
            <person name="Panigrahi A."/>
            <person name="Vermont S.J."/>
            <person name="Otto T.D."/>
            <person name="Wastling J."/>
            <person name="Pain A."/>
        </authorList>
    </citation>
    <scope>NUCLEOTIDE SEQUENCE</scope>
    <source>
        <strain evidence="3">VEG</strain>
    </source>
</reference>
<feature type="compositionally biased region" description="Polar residues" evidence="2">
    <location>
        <begin position="907"/>
        <end position="919"/>
    </location>
</feature>
<feature type="coiled-coil region" evidence="1">
    <location>
        <begin position="373"/>
        <end position="463"/>
    </location>
</feature>
<feature type="region of interest" description="Disordered" evidence="2">
    <location>
        <begin position="674"/>
        <end position="722"/>
    </location>
</feature>
<feature type="region of interest" description="Disordered" evidence="2">
    <location>
        <begin position="238"/>
        <end position="263"/>
    </location>
</feature>
<evidence type="ECO:0000313" key="3">
    <source>
        <dbReference type="EMBL" id="CEL77194.1"/>
    </source>
</evidence>
<feature type="region of interest" description="Disordered" evidence="2">
    <location>
        <begin position="113"/>
        <end position="148"/>
    </location>
</feature>
<proteinExistence type="predicted"/>
<feature type="compositionally biased region" description="Polar residues" evidence="2">
    <location>
        <begin position="208"/>
        <end position="221"/>
    </location>
</feature>
<feature type="compositionally biased region" description="Polar residues" evidence="2">
    <location>
        <begin position="942"/>
        <end position="980"/>
    </location>
</feature>
<protein>
    <submittedName>
        <fullName evidence="3">Uncharacterized protein</fullName>
    </submittedName>
</protein>
<accession>A0A0F7V7I3</accession>
<gene>
    <name evidence="3" type="ORF">BN1205_050875</name>
</gene>
<feature type="region of interest" description="Disordered" evidence="2">
    <location>
        <begin position="589"/>
        <end position="608"/>
    </location>
</feature>
<feature type="compositionally biased region" description="Low complexity" evidence="2">
    <location>
        <begin position="870"/>
        <end position="881"/>
    </location>
</feature>
<feature type="region of interest" description="Disordered" evidence="2">
    <location>
        <begin position="859"/>
        <end position="985"/>
    </location>
</feature>
<feature type="region of interest" description="Disordered" evidence="2">
    <location>
        <begin position="173"/>
        <end position="223"/>
    </location>
</feature>
<dbReference type="AlphaFoldDB" id="A0A0F7V7I3"/>
<feature type="region of interest" description="Disordered" evidence="2">
    <location>
        <begin position="1017"/>
        <end position="1036"/>
    </location>
</feature>
<dbReference type="EMBL" id="LN714501">
    <property type="protein sequence ID" value="CEL77194.1"/>
    <property type="molecule type" value="Genomic_DNA"/>
</dbReference>